<dbReference type="Proteomes" id="UP000190637">
    <property type="component" value="Unassembled WGS sequence"/>
</dbReference>
<dbReference type="PROSITE" id="PS51257">
    <property type="entry name" value="PROKAR_LIPOPROTEIN"/>
    <property type="match status" value="1"/>
</dbReference>
<dbReference type="EMBL" id="FUWS01000007">
    <property type="protein sequence ID" value="SKA17225.1"/>
    <property type="molecule type" value="Genomic_DNA"/>
</dbReference>
<name>A0A1T4RMI8_9ACTN</name>
<dbReference type="AlphaFoldDB" id="A0A1T4RMI8"/>
<keyword evidence="3" id="KW-1185">Reference proteome</keyword>
<dbReference type="STRING" id="1122192.SAMN02745673_02812"/>
<reference evidence="2 3" key="1">
    <citation type="submission" date="2017-02" db="EMBL/GenBank/DDBJ databases">
        <authorList>
            <person name="Peterson S.W."/>
        </authorList>
    </citation>
    <scope>NUCLEOTIDE SEQUENCE [LARGE SCALE GENOMIC DNA]</scope>
    <source>
        <strain evidence="2 3">DSM 45154</strain>
    </source>
</reference>
<dbReference type="OrthoDB" id="3432416at2"/>
<accession>A0A1T4RMI8</accession>
<evidence type="ECO:0000313" key="3">
    <source>
        <dbReference type="Proteomes" id="UP000190637"/>
    </source>
</evidence>
<evidence type="ECO:0000313" key="2">
    <source>
        <dbReference type="EMBL" id="SKA17225.1"/>
    </source>
</evidence>
<feature type="region of interest" description="Disordered" evidence="1">
    <location>
        <begin position="27"/>
        <end position="64"/>
    </location>
</feature>
<proteinExistence type="predicted"/>
<sequence>MTGDVRGWGTAPAALIVAIALSGCAGGTPAESGPSTPGGEGVSSPAAPPAPASPAGPEAADGEDLGACADADCEVIVHQGDEIVLDPADHGLDGLTVEEAGDGRVAFAASGPGVSLRTSYAGTVGSGGKTSHLNGIAITTLEIGADHAVIRLTPP</sequence>
<organism evidence="2 3">
    <name type="scientific">Marinactinospora thermotolerans DSM 45154</name>
    <dbReference type="NCBI Taxonomy" id="1122192"/>
    <lineage>
        <taxon>Bacteria</taxon>
        <taxon>Bacillati</taxon>
        <taxon>Actinomycetota</taxon>
        <taxon>Actinomycetes</taxon>
        <taxon>Streptosporangiales</taxon>
        <taxon>Nocardiopsidaceae</taxon>
        <taxon>Marinactinospora</taxon>
    </lineage>
</organism>
<protein>
    <submittedName>
        <fullName evidence="2">Uncharacterized protein</fullName>
    </submittedName>
</protein>
<gene>
    <name evidence="2" type="ORF">SAMN02745673_02812</name>
</gene>
<evidence type="ECO:0000256" key="1">
    <source>
        <dbReference type="SAM" id="MobiDB-lite"/>
    </source>
</evidence>
<dbReference type="RefSeq" id="WP_144390119.1">
    <property type="nucleotide sequence ID" value="NZ_FUWS01000007.1"/>
</dbReference>